<dbReference type="InterPro" id="IPR050464">
    <property type="entry name" value="Zeta_carotene_desat/Oxidored"/>
</dbReference>
<dbReference type="EMBL" id="PEVD01000009">
    <property type="protein sequence ID" value="PIV02024.1"/>
    <property type="molecule type" value="Genomic_DNA"/>
</dbReference>
<gene>
    <name evidence="2" type="ORF">COS55_00360</name>
</gene>
<reference evidence="3" key="1">
    <citation type="submission" date="2017-09" db="EMBL/GenBank/DDBJ databases">
        <title>Depth-based differentiation of microbial function through sediment-hosted aquifers and enrichment of novel symbionts in the deep terrestrial subsurface.</title>
        <authorList>
            <person name="Probst A.J."/>
            <person name="Ladd B."/>
            <person name="Jarett J.K."/>
            <person name="Geller-Mcgrath D.E."/>
            <person name="Sieber C.M.K."/>
            <person name="Emerson J.B."/>
            <person name="Anantharaman K."/>
            <person name="Thomas B.C."/>
            <person name="Malmstrom R."/>
            <person name="Stieglmeier M."/>
            <person name="Klingl A."/>
            <person name="Woyke T."/>
            <person name="Ryan C.M."/>
            <person name="Banfield J.F."/>
        </authorList>
    </citation>
    <scope>NUCLEOTIDE SEQUENCE [LARGE SCALE GENOMIC DNA]</scope>
</reference>
<dbReference type="GO" id="GO:0016491">
    <property type="term" value="F:oxidoreductase activity"/>
    <property type="evidence" value="ECO:0007669"/>
    <property type="project" value="InterPro"/>
</dbReference>
<feature type="domain" description="Amine oxidase" evidence="1">
    <location>
        <begin position="10"/>
        <end position="415"/>
    </location>
</feature>
<name>A0A2M7BG11_9BACT</name>
<dbReference type="Gene3D" id="3.50.50.60">
    <property type="entry name" value="FAD/NAD(P)-binding domain"/>
    <property type="match status" value="1"/>
</dbReference>
<dbReference type="SUPFAM" id="SSF51905">
    <property type="entry name" value="FAD/NAD(P)-binding domain"/>
    <property type="match status" value="1"/>
</dbReference>
<accession>A0A2M7BG11</accession>
<evidence type="ECO:0000313" key="3">
    <source>
        <dbReference type="Proteomes" id="UP000230399"/>
    </source>
</evidence>
<dbReference type="InterPro" id="IPR036188">
    <property type="entry name" value="FAD/NAD-bd_sf"/>
</dbReference>
<dbReference type="PRINTS" id="PR00419">
    <property type="entry name" value="ADXRDTASE"/>
</dbReference>
<sequence>MKVAVIGAGFSGLTAAYYLSQKGHSVFVFEKESELGGLGGSFKNNNWEWSLERYYHHFFSSDKEVLELAKELEIENKLFFKIPKSSIFVDGNIYRFDNPRSVLSFSKLNLADKVKTGIVSAFLKINPFWKPLEKITAEKFIRTFMGEGSFNTLWKPLLESKFGGDYHQIPASWFWTRVKKRSFSLGYFEGGNQILINKLAENIKNNKGRIFLNTEIKNLNDLNHFNNSDKIFVTAPAQVFLKITPDLPESYKNKIQNLKMIGCLNLVLSLKDKFLADNTYWLNINEPGFPFIAVVEHTNFIDPKHYGGEHLVYVGGYYPQNHRYFKMKKEDILKEFLPYLKKINPNFKFQISNFKLFSDLYAQPIPTLNYSQTSLPSIKTPIPNLFWTSLHHVYPYDRGVNYAIKLGREVADDIIKKTKK</sequence>
<organism evidence="2 3">
    <name type="scientific">Candidatus Shapirobacteria bacterium CG03_land_8_20_14_0_80_40_19</name>
    <dbReference type="NCBI Taxonomy" id="1974880"/>
    <lineage>
        <taxon>Bacteria</taxon>
        <taxon>Candidatus Shapironibacteriota</taxon>
    </lineage>
</organism>
<dbReference type="Proteomes" id="UP000230399">
    <property type="component" value="Unassembled WGS sequence"/>
</dbReference>
<proteinExistence type="predicted"/>
<protein>
    <submittedName>
        <fullName evidence="2">Oxidoreductase</fullName>
    </submittedName>
</protein>
<dbReference type="Pfam" id="PF01593">
    <property type="entry name" value="Amino_oxidase"/>
    <property type="match status" value="1"/>
</dbReference>
<dbReference type="NCBIfam" id="NF005560">
    <property type="entry name" value="PRK07233.1"/>
    <property type="match status" value="1"/>
</dbReference>
<dbReference type="PANTHER" id="PTHR42923:SF46">
    <property type="entry name" value="AMINE OXIDASE"/>
    <property type="match status" value="1"/>
</dbReference>
<comment type="caution">
    <text evidence="2">The sequence shown here is derived from an EMBL/GenBank/DDBJ whole genome shotgun (WGS) entry which is preliminary data.</text>
</comment>
<dbReference type="AlphaFoldDB" id="A0A2M7BG11"/>
<dbReference type="InterPro" id="IPR002937">
    <property type="entry name" value="Amino_oxidase"/>
</dbReference>
<evidence type="ECO:0000313" key="2">
    <source>
        <dbReference type="EMBL" id="PIV02024.1"/>
    </source>
</evidence>
<evidence type="ECO:0000259" key="1">
    <source>
        <dbReference type="Pfam" id="PF01593"/>
    </source>
</evidence>
<dbReference type="PANTHER" id="PTHR42923">
    <property type="entry name" value="PROTOPORPHYRINOGEN OXIDASE"/>
    <property type="match status" value="1"/>
</dbReference>